<evidence type="ECO:0000256" key="3">
    <source>
        <dbReference type="ARBA" id="ARBA00022538"/>
    </source>
</evidence>
<feature type="transmembrane region" description="Helical" evidence="12">
    <location>
        <begin position="90"/>
        <end position="111"/>
    </location>
</feature>
<dbReference type="PANTHER" id="PTHR11537:SF254">
    <property type="entry name" value="POTASSIUM VOLTAGE-GATED CHANNEL PROTEIN SHAB"/>
    <property type="match status" value="1"/>
</dbReference>
<dbReference type="SUPFAM" id="SSF81324">
    <property type="entry name" value="Voltage-gated potassium channels"/>
    <property type="match status" value="1"/>
</dbReference>
<feature type="transmembrane region" description="Helical" evidence="12">
    <location>
        <begin position="188"/>
        <end position="205"/>
    </location>
</feature>
<dbReference type="InterPro" id="IPR028325">
    <property type="entry name" value="VG_K_chnl"/>
</dbReference>
<keyword evidence="5" id="KW-0631">Potassium channel</keyword>
<name>A0ABY6CTE3_9BACT</name>
<dbReference type="PRINTS" id="PR00169">
    <property type="entry name" value="KCHANNEL"/>
</dbReference>
<dbReference type="InterPro" id="IPR005821">
    <property type="entry name" value="Ion_trans_dom"/>
</dbReference>
<keyword evidence="7" id="KW-0630">Potassium</keyword>
<evidence type="ECO:0000256" key="9">
    <source>
        <dbReference type="ARBA" id="ARBA00023065"/>
    </source>
</evidence>
<keyword evidence="11" id="KW-0407">Ion channel</keyword>
<feature type="transmembrane region" description="Helical" evidence="12">
    <location>
        <begin position="29"/>
        <end position="47"/>
    </location>
</feature>
<reference evidence="14" key="1">
    <citation type="submission" date="2022-09" db="EMBL/GenBank/DDBJ databases">
        <title>Comparative genomics and taxonomic characterization of three novel marine species of genus Reichenbachiella exhibiting antioxidant and polysaccharide degradation activities.</title>
        <authorList>
            <person name="Muhammad N."/>
            <person name="Lee Y.-J."/>
            <person name="Ko J."/>
            <person name="Kim S.-G."/>
        </authorList>
    </citation>
    <scope>NUCLEOTIDE SEQUENCE</scope>
    <source>
        <strain evidence="14">BKB1-1</strain>
    </source>
</reference>
<evidence type="ECO:0000256" key="10">
    <source>
        <dbReference type="ARBA" id="ARBA00023136"/>
    </source>
</evidence>
<dbReference type="RefSeq" id="WP_262311033.1">
    <property type="nucleotide sequence ID" value="NZ_CP106679.1"/>
</dbReference>
<dbReference type="EMBL" id="CP106679">
    <property type="protein sequence ID" value="UXP33604.1"/>
    <property type="molecule type" value="Genomic_DNA"/>
</dbReference>
<evidence type="ECO:0000259" key="13">
    <source>
        <dbReference type="Pfam" id="PF00520"/>
    </source>
</evidence>
<dbReference type="Proteomes" id="UP001065174">
    <property type="component" value="Chromosome"/>
</dbReference>
<evidence type="ECO:0000256" key="11">
    <source>
        <dbReference type="ARBA" id="ARBA00023303"/>
    </source>
</evidence>
<evidence type="ECO:0000256" key="12">
    <source>
        <dbReference type="SAM" id="Phobius"/>
    </source>
</evidence>
<evidence type="ECO:0000256" key="8">
    <source>
        <dbReference type="ARBA" id="ARBA00022989"/>
    </source>
</evidence>
<proteinExistence type="predicted"/>
<evidence type="ECO:0000256" key="1">
    <source>
        <dbReference type="ARBA" id="ARBA00004141"/>
    </source>
</evidence>
<feature type="transmembrane region" description="Helical" evidence="12">
    <location>
        <begin position="211"/>
        <end position="234"/>
    </location>
</feature>
<evidence type="ECO:0000256" key="5">
    <source>
        <dbReference type="ARBA" id="ARBA00022826"/>
    </source>
</evidence>
<dbReference type="InterPro" id="IPR027359">
    <property type="entry name" value="Volt_channel_dom_sf"/>
</dbReference>
<evidence type="ECO:0000256" key="6">
    <source>
        <dbReference type="ARBA" id="ARBA00022882"/>
    </source>
</evidence>
<comment type="subcellular location">
    <subcellularLocation>
        <location evidence="1">Membrane</location>
        <topology evidence="1">Multi-pass membrane protein</topology>
    </subcellularLocation>
</comment>
<accession>A0ABY6CTE3</accession>
<keyword evidence="8 12" id="KW-1133">Transmembrane helix</keyword>
<keyword evidence="3" id="KW-0633">Potassium transport</keyword>
<keyword evidence="9" id="KW-0406">Ion transport</keyword>
<dbReference type="PANTHER" id="PTHR11537">
    <property type="entry name" value="VOLTAGE-GATED POTASSIUM CHANNEL"/>
    <property type="match status" value="1"/>
</dbReference>
<keyword evidence="4 12" id="KW-0812">Transmembrane</keyword>
<organism evidence="14 15">
    <name type="scientific">Reichenbachiella agarivorans</name>
    <dbReference type="NCBI Taxonomy" id="2979464"/>
    <lineage>
        <taxon>Bacteria</taxon>
        <taxon>Pseudomonadati</taxon>
        <taxon>Bacteroidota</taxon>
        <taxon>Cytophagia</taxon>
        <taxon>Cytophagales</taxon>
        <taxon>Reichenbachiellaceae</taxon>
        <taxon>Reichenbachiella</taxon>
    </lineage>
</organism>
<keyword evidence="15" id="KW-1185">Reference proteome</keyword>
<protein>
    <submittedName>
        <fullName evidence="14">Ion transporter</fullName>
    </submittedName>
</protein>
<keyword evidence="6" id="KW-0851">Voltage-gated channel</keyword>
<evidence type="ECO:0000256" key="4">
    <source>
        <dbReference type="ARBA" id="ARBA00022692"/>
    </source>
</evidence>
<dbReference type="Pfam" id="PF00520">
    <property type="entry name" value="Ion_trans"/>
    <property type="match status" value="1"/>
</dbReference>
<evidence type="ECO:0000256" key="2">
    <source>
        <dbReference type="ARBA" id="ARBA00022448"/>
    </source>
</evidence>
<evidence type="ECO:0000256" key="7">
    <source>
        <dbReference type="ARBA" id="ARBA00022958"/>
    </source>
</evidence>
<dbReference type="Gene3D" id="1.20.120.350">
    <property type="entry name" value="Voltage-gated potassium channels. Chain C"/>
    <property type="match status" value="1"/>
</dbReference>
<gene>
    <name evidence="14" type="ORF">N6H18_06505</name>
</gene>
<keyword evidence="10 12" id="KW-0472">Membrane</keyword>
<keyword evidence="2" id="KW-0813">Transport</keyword>
<feature type="domain" description="Ion transport" evidence="13">
    <location>
        <begin position="28"/>
        <end position="244"/>
    </location>
</feature>
<evidence type="ECO:0000313" key="15">
    <source>
        <dbReference type="Proteomes" id="UP001065174"/>
    </source>
</evidence>
<feature type="transmembrane region" description="Helical" evidence="12">
    <location>
        <begin position="155"/>
        <end position="176"/>
    </location>
</feature>
<feature type="transmembrane region" description="Helical" evidence="12">
    <location>
        <begin position="59"/>
        <end position="78"/>
    </location>
</feature>
<evidence type="ECO:0000313" key="14">
    <source>
        <dbReference type="EMBL" id="UXP33604.1"/>
    </source>
</evidence>
<sequence>MAEDLSQLKNWQKKIHEIIFGYETTGGKLFDVALLLVILASVLTVMLESVQEVNRSYRVQLKIIEWIFTFLFSVEYIARIACSPKPLRYVLSFMGIIDLLSLIPTYLGIFIDGTHALSVIRAIRLIRVFRILKLTHFMGGAEQLGNALWYSRHKIIVFLGSVLCIVVIIGTLMYIIEGGKNGFTSIPKSIYWSIVTITTVGYGDIAPQTLLGQSLASALMIIGYAILAVPTGIVTSEIMQSERRLNSVTCSNCGSNDLPKRSNYCLNCGENLLRNNSQN</sequence>
<dbReference type="Gene3D" id="1.10.287.70">
    <property type="match status" value="1"/>
</dbReference>